<keyword evidence="2" id="KW-0808">Transferase</keyword>
<dbReference type="Gene3D" id="1.10.220.160">
    <property type="match status" value="1"/>
</dbReference>
<evidence type="ECO:0000313" key="8">
    <source>
        <dbReference type="EMBL" id="KIM23922.1"/>
    </source>
</evidence>
<dbReference type="Proteomes" id="UP000054097">
    <property type="component" value="Unassembled WGS sequence"/>
</dbReference>
<reference evidence="9" key="2">
    <citation type="submission" date="2015-01" db="EMBL/GenBank/DDBJ databases">
        <title>Evolutionary Origins and Diversification of the Mycorrhizal Mutualists.</title>
        <authorList>
            <consortium name="DOE Joint Genome Institute"/>
            <consortium name="Mycorrhizal Genomics Consortium"/>
            <person name="Kohler A."/>
            <person name="Kuo A."/>
            <person name="Nagy L.G."/>
            <person name="Floudas D."/>
            <person name="Copeland A."/>
            <person name="Barry K.W."/>
            <person name="Cichocki N."/>
            <person name="Veneault-Fourrey C."/>
            <person name="LaButti K."/>
            <person name="Lindquist E.A."/>
            <person name="Lipzen A."/>
            <person name="Lundell T."/>
            <person name="Morin E."/>
            <person name="Murat C."/>
            <person name="Riley R."/>
            <person name="Ohm R."/>
            <person name="Sun H."/>
            <person name="Tunlid A."/>
            <person name="Henrissat B."/>
            <person name="Grigoriev I.V."/>
            <person name="Hibbett D.S."/>
            <person name="Martin F."/>
        </authorList>
    </citation>
    <scope>NUCLEOTIDE SEQUENCE [LARGE SCALE GENOMIC DNA]</scope>
    <source>
        <strain evidence="9">MAFF 305830</strain>
    </source>
</reference>
<dbReference type="SUPFAM" id="SSF82199">
    <property type="entry name" value="SET domain"/>
    <property type="match status" value="1"/>
</dbReference>
<dbReference type="OrthoDB" id="438641at2759"/>
<evidence type="ECO:0000259" key="7">
    <source>
        <dbReference type="PROSITE" id="PS50280"/>
    </source>
</evidence>
<dbReference type="AlphaFoldDB" id="A0A0C2X3C8"/>
<dbReference type="PANTHER" id="PTHR46402:SF2">
    <property type="entry name" value="HISTONE-LYSINE N-TRIMETHYLTRANSFERASE SMYD5"/>
    <property type="match status" value="1"/>
</dbReference>
<feature type="domain" description="SET" evidence="7">
    <location>
        <begin position="103"/>
        <end position="419"/>
    </location>
</feature>
<gene>
    <name evidence="8" type="ORF">M408DRAFT_76772</name>
</gene>
<reference evidence="8 9" key="1">
    <citation type="submission" date="2014-04" db="EMBL/GenBank/DDBJ databases">
        <authorList>
            <consortium name="DOE Joint Genome Institute"/>
            <person name="Kuo A."/>
            <person name="Zuccaro A."/>
            <person name="Kohler A."/>
            <person name="Nagy L.G."/>
            <person name="Floudas D."/>
            <person name="Copeland A."/>
            <person name="Barry K.W."/>
            <person name="Cichocki N."/>
            <person name="Veneault-Fourrey C."/>
            <person name="LaButti K."/>
            <person name="Lindquist E.A."/>
            <person name="Lipzen A."/>
            <person name="Lundell T."/>
            <person name="Morin E."/>
            <person name="Murat C."/>
            <person name="Sun H."/>
            <person name="Tunlid A."/>
            <person name="Henrissat B."/>
            <person name="Grigoriev I.V."/>
            <person name="Hibbett D.S."/>
            <person name="Martin F."/>
            <person name="Nordberg H.P."/>
            <person name="Cantor M.N."/>
            <person name="Hua S.X."/>
        </authorList>
    </citation>
    <scope>NUCLEOTIDE SEQUENCE [LARGE SCALE GENOMIC DNA]</scope>
    <source>
        <strain evidence="8 9">MAFF 305830</strain>
    </source>
</reference>
<keyword evidence="1" id="KW-0489">Methyltransferase</keyword>
<evidence type="ECO:0000256" key="3">
    <source>
        <dbReference type="ARBA" id="ARBA00022691"/>
    </source>
</evidence>
<dbReference type="HOGENOM" id="CLU_031650_0_0_1"/>
<dbReference type="GO" id="GO:0045814">
    <property type="term" value="P:negative regulation of gene expression, epigenetic"/>
    <property type="evidence" value="ECO:0007669"/>
    <property type="project" value="TreeGrafter"/>
</dbReference>
<evidence type="ECO:0000256" key="4">
    <source>
        <dbReference type="ARBA" id="ARBA00042380"/>
    </source>
</evidence>
<proteinExistence type="predicted"/>
<dbReference type="STRING" id="933852.A0A0C2X3C8"/>
<dbReference type="PANTHER" id="PTHR46402">
    <property type="entry name" value="SET AND MYND DOMAIN-CONTAINING PROTEIN 5"/>
    <property type="match status" value="1"/>
</dbReference>
<dbReference type="EMBL" id="KN824330">
    <property type="protein sequence ID" value="KIM23922.1"/>
    <property type="molecule type" value="Genomic_DNA"/>
</dbReference>
<evidence type="ECO:0000256" key="5">
    <source>
        <dbReference type="ARBA" id="ARBA00044528"/>
    </source>
</evidence>
<sequence length="479" mass="53589">MSATLSIGTISPSEEDLTTQLKLLRDSHPTTGVAKLLALLKDEKPEWTVSEKRAKKVLQQAGLMISATLEGKKSAKAGATGAKPRKYPVSSMDSKVDAKKWTEKVSIRHFDAVKGKGLVATEHIEEGETIWKEDPWIMTANWSVYSGSVSGNVCMHCSCPLSLRNAGAIFTCTGCTSPTNQYCNRLCYSRAQASYHPFLCEGQNPACIPLLKLLRRHEWASPHALARVTGRLLTAWRNRESDWEGDWAFFTALAGWTMDDKYHSEGYVSSSILCAYSNSAHREEITSDMKNLWKKAFEHYVEAFHQPPTAEGRNKLQHLMKRKSLPAEIVSKLFTYDAFMLNVGRVDVNRESHGGVYQLHSHVNHSCTPNVSVLHIDVPGTQGRPPNAPSFTGTPNPSRLTIWAKRPITPGEELTASYVSPLLGVKERRRELRQWGIENCQCERCMKEEKEIVNETGDAQKPELEDLEGELRRSFGLGF</sequence>
<keyword evidence="3" id="KW-0949">S-adenosyl-L-methionine</keyword>
<evidence type="ECO:0000256" key="6">
    <source>
        <dbReference type="ARBA" id="ARBA00048619"/>
    </source>
</evidence>
<dbReference type="GO" id="GO:0042799">
    <property type="term" value="F:histone H4K20 methyltransferase activity"/>
    <property type="evidence" value="ECO:0007669"/>
    <property type="project" value="TreeGrafter"/>
</dbReference>
<dbReference type="InterPro" id="IPR001214">
    <property type="entry name" value="SET_dom"/>
</dbReference>
<evidence type="ECO:0000256" key="2">
    <source>
        <dbReference type="ARBA" id="ARBA00022679"/>
    </source>
</evidence>
<keyword evidence="9" id="KW-1185">Reference proteome</keyword>
<comment type="catalytic activity">
    <reaction evidence="6">
        <text>L-lysyl-[histone] + S-adenosyl-L-methionine = N(6)-methyl-L-lysyl-[histone] + S-adenosyl-L-homocysteine + H(+)</text>
        <dbReference type="Rhea" id="RHEA:10024"/>
        <dbReference type="Rhea" id="RHEA-COMP:9845"/>
        <dbReference type="Rhea" id="RHEA-COMP:9846"/>
        <dbReference type="ChEBI" id="CHEBI:15378"/>
        <dbReference type="ChEBI" id="CHEBI:29969"/>
        <dbReference type="ChEBI" id="CHEBI:57856"/>
        <dbReference type="ChEBI" id="CHEBI:59789"/>
        <dbReference type="ChEBI" id="CHEBI:61929"/>
    </reaction>
    <physiologicalReaction direction="left-to-right" evidence="6">
        <dbReference type="Rhea" id="RHEA:10025"/>
    </physiologicalReaction>
</comment>
<dbReference type="InterPro" id="IPR046341">
    <property type="entry name" value="SET_dom_sf"/>
</dbReference>
<dbReference type="GO" id="GO:0032259">
    <property type="term" value="P:methylation"/>
    <property type="evidence" value="ECO:0007669"/>
    <property type="project" value="UniProtKB-KW"/>
</dbReference>
<evidence type="ECO:0000256" key="1">
    <source>
        <dbReference type="ARBA" id="ARBA00022603"/>
    </source>
</evidence>
<accession>A0A0C2X3C8</accession>
<dbReference type="SMART" id="SM00317">
    <property type="entry name" value="SET"/>
    <property type="match status" value="1"/>
</dbReference>
<evidence type="ECO:0000313" key="9">
    <source>
        <dbReference type="Proteomes" id="UP000054097"/>
    </source>
</evidence>
<dbReference type="Pfam" id="PF00856">
    <property type="entry name" value="SET"/>
    <property type="match status" value="1"/>
</dbReference>
<dbReference type="Gene3D" id="6.10.140.2220">
    <property type="match status" value="1"/>
</dbReference>
<organism evidence="8 9">
    <name type="scientific">Serendipita vermifera MAFF 305830</name>
    <dbReference type="NCBI Taxonomy" id="933852"/>
    <lineage>
        <taxon>Eukaryota</taxon>
        <taxon>Fungi</taxon>
        <taxon>Dikarya</taxon>
        <taxon>Basidiomycota</taxon>
        <taxon>Agaricomycotina</taxon>
        <taxon>Agaricomycetes</taxon>
        <taxon>Sebacinales</taxon>
        <taxon>Serendipitaceae</taxon>
        <taxon>Serendipita</taxon>
    </lineage>
</organism>
<protein>
    <recommendedName>
        <fullName evidence="5">Histone-lysine N-methyltransferase SET5</fullName>
    </recommendedName>
    <alternativeName>
        <fullName evidence="4">SET domain-containing protein 5</fullName>
    </alternativeName>
</protein>
<dbReference type="Gene3D" id="2.170.270.10">
    <property type="entry name" value="SET domain"/>
    <property type="match status" value="1"/>
</dbReference>
<dbReference type="PROSITE" id="PS50280">
    <property type="entry name" value="SET"/>
    <property type="match status" value="1"/>
</dbReference>
<name>A0A0C2X3C8_SERVB</name>
<dbReference type="CDD" id="cd20071">
    <property type="entry name" value="SET_SMYD"/>
    <property type="match status" value="1"/>
</dbReference>